<dbReference type="SUPFAM" id="SSF53448">
    <property type="entry name" value="Nucleotide-diphospho-sugar transferases"/>
    <property type="match status" value="1"/>
</dbReference>
<dbReference type="Proteomes" id="UP000218784">
    <property type="component" value="Unassembled WGS sequence"/>
</dbReference>
<comment type="subcellular location">
    <subcellularLocation>
        <location evidence="1">Cell membrane</location>
    </subcellularLocation>
</comment>
<gene>
    <name evidence="7" type="ORF">COA17_13770</name>
</gene>
<dbReference type="RefSeq" id="WP_096613190.1">
    <property type="nucleotide sequence ID" value="NZ_NWVD01000006.1"/>
</dbReference>
<evidence type="ECO:0000256" key="2">
    <source>
        <dbReference type="ARBA" id="ARBA00022475"/>
    </source>
</evidence>
<reference evidence="7 8" key="1">
    <citation type="submission" date="2017-09" db="EMBL/GenBank/DDBJ databases">
        <title>Sphingomonas ginsenosidimutans KACC 14949, whole genome shotgun sequence.</title>
        <authorList>
            <person name="Feng G."/>
            <person name="Zhu H."/>
        </authorList>
    </citation>
    <scope>NUCLEOTIDE SEQUENCE [LARGE SCALE GENOMIC DNA]</scope>
    <source>
        <strain evidence="7 8">KACC 14949</strain>
    </source>
</reference>
<keyword evidence="2" id="KW-1003">Cell membrane</keyword>
<name>A0A2A4HWL4_9SPHN</name>
<keyword evidence="3" id="KW-0328">Glycosyltransferase</keyword>
<evidence type="ECO:0000313" key="8">
    <source>
        <dbReference type="Proteomes" id="UP000218784"/>
    </source>
</evidence>
<dbReference type="PANTHER" id="PTHR43646:SF2">
    <property type="entry name" value="GLYCOSYLTRANSFERASE 2-LIKE DOMAIN-CONTAINING PROTEIN"/>
    <property type="match status" value="1"/>
</dbReference>
<evidence type="ECO:0000256" key="5">
    <source>
        <dbReference type="ARBA" id="ARBA00023136"/>
    </source>
</evidence>
<evidence type="ECO:0000313" key="7">
    <source>
        <dbReference type="EMBL" id="PCG08421.1"/>
    </source>
</evidence>
<sequence>MTRQVCVCIPARNEADHIATLLRALGQQSVAEPFVVALCINNSDDGTAEVARAAAGTARGRYALEIMECQFAPNDAHAGTARRSAMDLGARLLAGDDALLISTDADCRPPEKWLAANLEHSAPDHIIGGRIDIDEEDPAATPAMMEMRRRFDAYWHAVRAIEDHIDPLPWDPAPRHGDHTGASLALTVGLYRRAGGVPPLPVGEDGALVRAAIAAGGRLLHPPAIWTRASPRTVGRAQDGMAQALLHWTEALARGESPAVPDFRHWQERARWRREQRPHLGTLLHEAEQRLPPLPCDIPLPGLEVG</sequence>
<dbReference type="Pfam" id="PF00535">
    <property type="entry name" value="Glycos_transf_2"/>
    <property type="match status" value="1"/>
</dbReference>
<evidence type="ECO:0000256" key="1">
    <source>
        <dbReference type="ARBA" id="ARBA00004236"/>
    </source>
</evidence>
<protein>
    <submittedName>
        <fullName evidence="7">Family 2 glycosyl transferase</fullName>
    </submittedName>
</protein>
<dbReference type="AlphaFoldDB" id="A0A2A4HWL4"/>
<dbReference type="GO" id="GO:0005886">
    <property type="term" value="C:plasma membrane"/>
    <property type="evidence" value="ECO:0007669"/>
    <property type="project" value="UniProtKB-SubCell"/>
</dbReference>
<keyword evidence="8" id="KW-1185">Reference proteome</keyword>
<accession>A0A2A4HWL4</accession>
<organism evidence="7 8">
    <name type="scientific">Sphingomonas ginsenosidimutans</name>
    <dbReference type="NCBI Taxonomy" id="862134"/>
    <lineage>
        <taxon>Bacteria</taxon>
        <taxon>Pseudomonadati</taxon>
        <taxon>Pseudomonadota</taxon>
        <taxon>Alphaproteobacteria</taxon>
        <taxon>Sphingomonadales</taxon>
        <taxon>Sphingomonadaceae</taxon>
        <taxon>Sphingomonas</taxon>
    </lineage>
</organism>
<dbReference type="EMBL" id="NWVD01000006">
    <property type="protein sequence ID" value="PCG08421.1"/>
    <property type="molecule type" value="Genomic_DNA"/>
</dbReference>
<dbReference type="InterPro" id="IPR001173">
    <property type="entry name" value="Glyco_trans_2-like"/>
</dbReference>
<dbReference type="PANTHER" id="PTHR43646">
    <property type="entry name" value="GLYCOSYLTRANSFERASE"/>
    <property type="match status" value="1"/>
</dbReference>
<feature type="domain" description="Glycosyltransferase 2-like" evidence="6">
    <location>
        <begin position="6"/>
        <end position="145"/>
    </location>
</feature>
<keyword evidence="5" id="KW-0472">Membrane</keyword>
<dbReference type="InterPro" id="IPR029044">
    <property type="entry name" value="Nucleotide-diphossugar_trans"/>
</dbReference>
<evidence type="ECO:0000256" key="4">
    <source>
        <dbReference type="ARBA" id="ARBA00022679"/>
    </source>
</evidence>
<evidence type="ECO:0000256" key="3">
    <source>
        <dbReference type="ARBA" id="ARBA00022676"/>
    </source>
</evidence>
<dbReference type="GO" id="GO:0016757">
    <property type="term" value="F:glycosyltransferase activity"/>
    <property type="evidence" value="ECO:0007669"/>
    <property type="project" value="UniProtKB-KW"/>
</dbReference>
<comment type="caution">
    <text evidence="7">The sequence shown here is derived from an EMBL/GenBank/DDBJ whole genome shotgun (WGS) entry which is preliminary data.</text>
</comment>
<evidence type="ECO:0000259" key="6">
    <source>
        <dbReference type="Pfam" id="PF00535"/>
    </source>
</evidence>
<dbReference type="Gene3D" id="3.90.550.10">
    <property type="entry name" value="Spore Coat Polysaccharide Biosynthesis Protein SpsA, Chain A"/>
    <property type="match status" value="1"/>
</dbReference>
<keyword evidence="4 7" id="KW-0808">Transferase</keyword>
<proteinExistence type="predicted"/>